<evidence type="ECO:0000313" key="2">
    <source>
        <dbReference type="Proteomes" id="UP000006222"/>
    </source>
</evidence>
<gene>
    <name evidence="1" type="ORF">RBWH47_00203</name>
</gene>
<name>F2AR63_RHOBT</name>
<dbReference type="PATRIC" id="fig|991778.3.peg.2322"/>
<sequence>MTFAVADRSADSATVCTDDSVVTVGPVKQLIPVQLPVPVW</sequence>
<proteinExistence type="predicted"/>
<comment type="caution">
    <text evidence="1">The sequence shown here is derived from an EMBL/GenBank/DDBJ whole genome shotgun (WGS) entry which is preliminary data.</text>
</comment>
<evidence type="ECO:0000313" key="1">
    <source>
        <dbReference type="EMBL" id="EGF27871.1"/>
    </source>
</evidence>
<dbReference type="Proteomes" id="UP000006222">
    <property type="component" value="Unassembled WGS sequence"/>
</dbReference>
<accession>F2AR63</accession>
<dbReference type="EMBL" id="AFAR01000124">
    <property type="protein sequence ID" value="EGF27871.1"/>
    <property type="molecule type" value="Genomic_DNA"/>
</dbReference>
<dbReference type="AlphaFoldDB" id="F2AR63"/>
<organism evidence="1 2">
    <name type="scientific">Rhodopirellula baltica WH47</name>
    <dbReference type="NCBI Taxonomy" id="991778"/>
    <lineage>
        <taxon>Bacteria</taxon>
        <taxon>Pseudomonadati</taxon>
        <taxon>Planctomycetota</taxon>
        <taxon>Planctomycetia</taxon>
        <taxon>Pirellulales</taxon>
        <taxon>Pirellulaceae</taxon>
        <taxon>Rhodopirellula</taxon>
    </lineage>
</organism>
<protein>
    <submittedName>
        <fullName evidence="1">Uncharacterized protein</fullName>
    </submittedName>
</protein>
<reference evidence="1 2" key="1">
    <citation type="journal article" date="2013" name="Mar. Genomics">
        <title>Expression of sulfatases in Rhodopirellula baltica and the diversity of sulfatases in the genus Rhodopirellula.</title>
        <authorList>
            <person name="Wegner C.E."/>
            <person name="Richter-Heitmann T."/>
            <person name="Klindworth A."/>
            <person name="Klockow C."/>
            <person name="Richter M."/>
            <person name="Achstetter T."/>
            <person name="Glockner F.O."/>
            <person name="Harder J."/>
        </authorList>
    </citation>
    <scope>NUCLEOTIDE SEQUENCE [LARGE SCALE GENOMIC DNA]</scope>
    <source>
        <strain evidence="1 2">WH47</strain>
    </source>
</reference>